<protein>
    <submittedName>
        <fullName evidence="2">Beta-lactamase family protein</fullName>
    </submittedName>
</protein>
<proteinExistence type="predicted"/>
<dbReference type="EMBL" id="JAEMWU010000001">
    <property type="protein sequence ID" value="MBN8204864.1"/>
    <property type="molecule type" value="Genomic_DNA"/>
</dbReference>
<evidence type="ECO:0000313" key="2">
    <source>
        <dbReference type="EMBL" id="MBN8204864.1"/>
    </source>
</evidence>
<dbReference type="InterPro" id="IPR001466">
    <property type="entry name" value="Beta-lactam-related"/>
</dbReference>
<evidence type="ECO:0000259" key="1">
    <source>
        <dbReference type="Pfam" id="PF00144"/>
    </source>
</evidence>
<dbReference type="Proteomes" id="UP000664385">
    <property type="component" value="Unassembled WGS sequence"/>
</dbReference>
<dbReference type="PANTHER" id="PTHR46825:SF9">
    <property type="entry name" value="BETA-LACTAMASE-RELATED DOMAIN-CONTAINING PROTEIN"/>
    <property type="match status" value="1"/>
</dbReference>
<reference evidence="2" key="1">
    <citation type="submission" date="2020-12" db="EMBL/GenBank/DDBJ databases">
        <title>PHA producing bacteria isolated from mangrove.</title>
        <authorList>
            <person name="Zheng W."/>
            <person name="Yu S."/>
            <person name="Huang Y."/>
        </authorList>
    </citation>
    <scope>NUCLEOTIDE SEQUENCE</scope>
    <source>
        <strain evidence="2">GN8-5</strain>
    </source>
</reference>
<dbReference type="InterPro" id="IPR012338">
    <property type="entry name" value="Beta-lactam/transpept-like"/>
</dbReference>
<dbReference type="AlphaFoldDB" id="A0A939IUB9"/>
<organism evidence="2 3">
    <name type="scientific">Microbacterium esteraromaticum</name>
    <dbReference type="NCBI Taxonomy" id="57043"/>
    <lineage>
        <taxon>Bacteria</taxon>
        <taxon>Bacillati</taxon>
        <taxon>Actinomycetota</taxon>
        <taxon>Actinomycetes</taxon>
        <taxon>Micrococcales</taxon>
        <taxon>Microbacteriaceae</taxon>
        <taxon>Microbacterium</taxon>
    </lineage>
</organism>
<feature type="domain" description="Beta-lactamase-related" evidence="1">
    <location>
        <begin position="32"/>
        <end position="344"/>
    </location>
</feature>
<dbReference type="RefSeq" id="WP_206822659.1">
    <property type="nucleotide sequence ID" value="NZ_CP118100.1"/>
</dbReference>
<evidence type="ECO:0000313" key="3">
    <source>
        <dbReference type="Proteomes" id="UP000664385"/>
    </source>
</evidence>
<gene>
    <name evidence="2" type="ORF">JF543_02695</name>
</gene>
<dbReference type="Pfam" id="PF00144">
    <property type="entry name" value="Beta-lactamase"/>
    <property type="match status" value="1"/>
</dbReference>
<dbReference type="Gene3D" id="3.40.710.10">
    <property type="entry name" value="DD-peptidase/beta-lactamase superfamily"/>
    <property type="match status" value="1"/>
</dbReference>
<sequence length="484" mass="52668">MTNTLKSPSFDPTPWESYLAEVARRYHVPGVLAGVAQIDTRTGRQKRFVASAGLTSLTTRVATDRSTVGQIGSVTKLFTSLMIMQLREEGKLNLDDRVIDFLPEFRLSSEFYRDVTIRHLLTHTSGINGDVFFDAGRGEDAIERFVGSLASVGSIFAPGRGWSYCNAGFTIAGRVTEVLDGRPWAESLDQRVRKRLGLKNFFTLPEEVMAHRYLVGHVREGGQGLWKPVPVPDMHQGRSPAGIVISDVDSLLDFGIACMRGGDAGNGQRLVSPETVAEMWKPAVDLDARLSAATSAQRTLGWMHDQWGSHRVVGHGGSKLGNNAWFRVLPDDGTVFAVLCNGGLAADAGNEICAALAETYVGAVVPPRSAALPNAKVEIEDSWLGTYNDAVTTLKVARAADGGYSVTVDRSRLRTRRSAMATSAPQQMMLRSTGIAYQFLARADELSSFTPVAFTEVDGERCVYLGTRCLPQNRGTYEGEQNES</sequence>
<dbReference type="InterPro" id="IPR050491">
    <property type="entry name" value="AmpC-like"/>
</dbReference>
<dbReference type="SUPFAM" id="SSF56601">
    <property type="entry name" value="beta-lactamase/transpeptidase-like"/>
    <property type="match status" value="1"/>
</dbReference>
<name>A0A939IUB9_9MICO</name>
<accession>A0A939IUB9</accession>
<comment type="caution">
    <text evidence="2">The sequence shown here is derived from an EMBL/GenBank/DDBJ whole genome shotgun (WGS) entry which is preliminary data.</text>
</comment>
<dbReference type="PANTHER" id="PTHR46825">
    <property type="entry name" value="D-ALANYL-D-ALANINE-CARBOXYPEPTIDASE/ENDOPEPTIDASE AMPH"/>
    <property type="match status" value="1"/>
</dbReference>